<sequence length="73" mass="7851">MVQQYAHLAPEHLYEHAALLDGVGLNHGTNLAHHKIGGSKEKSLNTCLGLENLVGREGFEPSTNGLKVRCSTS</sequence>
<proteinExistence type="predicted"/>
<evidence type="ECO:0000313" key="1">
    <source>
        <dbReference type="EMBL" id="QNT59140.1"/>
    </source>
</evidence>
<organism evidence="1">
    <name type="scientific">Neisseria musculi</name>
    <dbReference type="NCBI Taxonomy" id="1815583"/>
    <lineage>
        <taxon>Bacteria</taxon>
        <taxon>Pseudomonadati</taxon>
        <taxon>Pseudomonadota</taxon>
        <taxon>Betaproteobacteria</taxon>
        <taxon>Neisseriales</taxon>
        <taxon>Neisseriaceae</taxon>
        <taxon>Neisseria</taxon>
    </lineage>
</organism>
<accession>A0A7H1MBX5</accession>
<dbReference type="EMBL" id="CP060414">
    <property type="protein sequence ID" value="QNT59140.1"/>
    <property type="molecule type" value="Genomic_DNA"/>
</dbReference>
<protein>
    <submittedName>
        <fullName evidence="1">Putative phage integrase</fullName>
    </submittedName>
</protein>
<dbReference type="AlphaFoldDB" id="A0A7H1MBX5"/>
<name>A0A7H1MBX5_9NEIS</name>
<reference evidence="1" key="1">
    <citation type="submission" date="2020-09" db="EMBL/GenBank/DDBJ databases">
        <title>Complete Genome Sequence of mouse commensal type strain Neisseria musculi.</title>
        <authorList>
            <person name="Thapa E."/>
            <person name="Aluvathingal J."/>
            <person name="Nadendla S."/>
            <person name="Mehta A."/>
            <person name="Tettelin H."/>
            <person name="Weyand N.J."/>
        </authorList>
    </citation>
    <scope>NUCLEOTIDE SEQUENCE [LARGE SCALE GENOMIC DNA]</scope>
    <source>
        <strain evidence="1">NW831</strain>
    </source>
</reference>
<gene>
    <name evidence="1" type="ORF">H7A79_2006</name>
</gene>